<dbReference type="InterPro" id="IPR057268">
    <property type="entry name" value="Ribosomal_L18"/>
</dbReference>
<evidence type="ECO:0000256" key="5">
    <source>
        <dbReference type="ARBA" id="ARBA00023274"/>
    </source>
</evidence>
<comment type="caution">
    <text evidence="8">The sequence shown here is derived from an EMBL/GenBank/DDBJ whole genome shotgun (WGS) entry which is preliminary data.</text>
</comment>
<gene>
    <name evidence="7" type="primary">rplR</name>
    <name evidence="8" type="ORF">A3F97_00120</name>
</gene>
<dbReference type="SUPFAM" id="SSF53137">
    <property type="entry name" value="Translational machinery components"/>
    <property type="match status" value="1"/>
</dbReference>
<keyword evidence="5 7" id="KW-0687">Ribonucleoprotein</keyword>
<dbReference type="EMBL" id="MFVT01000028">
    <property type="protein sequence ID" value="OGJ03161.1"/>
    <property type="molecule type" value="Genomic_DNA"/>
</dbReference>
<evidence type="ECO:0000256" key="3">
    <source>
        <dbReference type="ARBA" id="ARBA00022884"/>
    </source>
</evidence>
<dbReference type="InterPro" id="IPR004389">
    <property type="entry name" value="Ribosomal_uL18_bac-type"/>
</dbReference>
<dbReference type="GO" id="GO:0022625">
    <property type="term" value="C:cytosolic large ribosomal subunit"/>
    <property type="evidence" value="ECO:0007669"/>
    <property type="project" value="TreeGrafter"/>
</dbReference>
<sequence length="113" mass="12983">MQKKNNKRIRLKKKIRVKIRGTDARPRLTVFRSNKFIYAQIINDLKGKTLTQASDVKITKGTKTERAKEVGRMIGEACLKNKIKKVVFDRNGFKYTGRIKLVADEARASGLEF</sequence>
<name>A0A1F6Y9Y2_9BACT</name>
<dbReference type="Pfam" id="PF00861">
    <property type="entry name" value="Ribosomal_L18p"/>
    <property type="match status" value="1"/>
</dbReference>
<protein>
    <recommendedName>
        <fullName evidence="6 7">Large ribosomal subunit protein uL18</fullName>
    </recommendedName>
</protein>
<evidence type="ECO:0000256" key="7">
    <source>
        <dbReference type="HAMAP-Rule" id="MF_01337"/>
    </source>
</evidence>
<evidence type="ECO:0000256" key="4">
    <source>
        <dbReference type="ARBA" id="ARBA00022980"/>
    </source>
</evidence>
<dbReference type="GO" id="GO:0006412">
    <property type="term" value="P:translation"/>
    <property type="evidence" value="ECO:0007669"/>
    <property type="project" value="UniProtKB-UniRule"/>
</dbReference>
<dbReference type="GO" id="GO:0003735">
    <property type="term" value="F:structural constituent of ribosome"/>
    <property type="evidence" value="ECO:0007669"/>
    <property type="project" value="InterPro"/>
</dbReference>
<dbReference type="PANTHER" id="PTHR12899">
    <property type="entry name" value="39S RIBOSOMAL PROTEIN L18, MITOCHONDRIAL"/>
    <property type="match status" value="1"/>
</dbReference>
<keyword evidence="2 7" id="KW-0699">rRNA-binding</keyword>
<dbReference type="HAMAP" id="MF_01337_B">
    <property type="entry name" value="Ribosomal_uL18_B"/>
    <property type="match status" value="1"/>
</dbReference>
<dbReference type="PANTHER" id="PTHR12899:SF3">
    <property type="entry name" value="LARGE RIBOSOMAL SUBUNIT PROTEIN UL18M"/>
    <property type="match status" value="1"/>
</dbReference>
<dbReference type="Gene3D" id="3.30.420.100">
    <property type="match status" value="1"/>
</dbReference>
<reference evidence="8 9" key="1">
    <citation type="journal article" date="2016" name="Nat. Commun.">
        <title>Thousands of microbial genomes shed light on interconnected biogeochemical processes in an aquifer system.</title>
        <authorList>
            <person name="Anantharaman K."/>
            <person name="Brown C.T."/>
            <person name="Hug L.A."/>
            <person name="Sharon I."/>
            <person name="Castelle C.J."/>
            <person name="Probst A.J."/>
            <person name="Thomas B.C."/>
            <person name="Singh A."/>
            <person name="Wilkins M.J."/>
            <person name="Karaoz U."/>
            <person name="Brodie E.L."/>
            <person name="Williams K.H."/>
            <person name="Hubbard S.S."/>
            <person name="Banfield J.F."/>
        </authorList>
    </citation>
    <scope>NUCLEOTIDE SEQUENCE [LARGE SCALE GENOMIC DNA]</scope>
</reference>
<organism evidence="8 9">
    <name type="scientific">Candidatus Nomurabacteria bacterium RIFCSPLOWO2_12_FULL_41_10</name>
    <dbReference type="NCBI Taxonomy" id="1801795"/>
    <lineage>
        <taxon>Bacteria</taxon>
        <taxon>Candidatus Nomuraibacteriota</taxon>
    </lineage>
</organism>
<comment type="similarity">
    <text evidence="1 7">Belongs to the universal ribosomal protein uL18 family.</text>
</comment>
<keyword evidence="3 7" id="KW-0694">RNA-binding</keyword>
<dbReference type="AlphaFoldDB" id="A0A1F6Y9Y2"/>
<dbReference type="Proteomes" id="UP000176826">
    <property type="component" value="Unassembled WGS sequence"/>
</dbReference>
<evidence type="ECO:0000313" key="8">
    <source>
        <dbReference type="EMBL" id="OGJ03161.1"/>
    </source>
</evidence>
<keyword evidence="4 7" id="KW-0689">Ribosomal protein</keyword>
<dbReference type="CDD" id="cd00432">
    <property type="entry name" value="Ribosomal_L18_L5e"/>
    <property type="match status" value="1"/>
</dbReference>
<comment type="function">
    <text evidence="7">This is one of the proteins that bind and probably mediate the attachment of the 5S RNA into the large ribosomal subunit, where it forms part of the central protuberance.</text>
</comment>
<dbReference type="FunFam" id="3.30.420.100:FF:000001">
    <property type="entry name" value="50S ribosomal protein L18"/>
    <property type="match status" value="1"/>
</dbReference>
<evidence type="ECO:0000256" key="2">
    <source>
        <dbReference type="ARBA" id="ARBA00022730"/>
    </source>
</evidence>
<evidence type="ECO:0000256" key="1">
    <source>
        <dbReference type="ARBA" id="ARBA00007116"/>
    </source>
</evidence>
<evidence type="ECO:0000313" key="9">
    <source>
        <dbReference type="Proteomes" id="UP000176826"/>
    </source>
</evidence>
<dbReference type="InterPro" id="IPR005484">
    <property type="entry name" value="Ribosomal_uL18_bac/plant/anim"/>
</dbReference>
<dbReference type="GO" id="GO:0008097">
    <property type="term" value="F:5S rRNA binding"/>
    <property type="evidence" value="ECO:0007669"/>
    <property type="project" value="TreeGrafter"/>
</dbReference>
<dbReference type="NCBIfam" id="TIGR00060">
    <property type="entry name" value="L18_bact"/>
    <property type="match status" value="1"/>
</dbReference>
<proteinExistence type="inferred from homology"/>
<accession>A0A1F6Y9Y2</accession>
<evidence type="ECO:0000256" key="6">
    <source>
        <dbReference type="ARBA" id="ARBA00035197"/>
    </source>
</evidence>
<comment type="subunit">
    <text evidence="7">Part of the 50S ribosomal subunit; part of the 5S rRNA/L5/L18/L25 subcomplex. Contacts the 5S and 23S rRNAs.</text>
</comment>